<dbReference type="Pfam" id="PF25087">
    <property type="entry name" value="GMPPB_C"/>
    <property type="match status" value="1"/>
</dbReference>
<feature type="binding site" evidence="5">
    <location>
        <position position="181"/>
    </location>
    <ligand>
        <name>acetyl-CoA</name>
        <dbReference type="ChEBI" id="CHEBI:57288"/>
    </ligand>
</feature>
<evidence type="ECO:0000256" key="5">
    <source>
        <dbReference type="PIRSR" id="PIRSR620019-2"/>
    </source>
</evidence>
<dbReference type="SUPFAM" id="SSF51161">
    <property type="entry name" value="Trimeric LpxA-like enzymes"/>
    <property type="match status" value="1"/>
</dbReference>
<dbReference type="PANTHER" id="PTHR43300:SF7">
    <property type="entry name" value="UDP-N-ACETYLBACILLOSAMINE N-ACETYLTRANSFERASE"/>
    <property type="match status" value="1"/>
</dbReference>
<dbReference type="InterPro" id="IPR050179">
    <property type="entry name" value="Trans_hexapeptide_repeat"/>
</dbReference>
<evidence type="ECO:0000313" key="8">
    <source>
        <dbReference type="EMBL" id="GAK46156.1"/>
    </source>
</evidence>
<dbReference type="InterPro" id="IPR056729">
    <property type="entry name" value="GMPPB_C"/>
</dbReference>
<feature type="domain" description="PglD N-terminal" evidence="6">
    <location>
        <begin position="6"/>
        <end position="77"/>
    </location>
</feature>
<dbReference type="InterPro" id="IPR041561">
    <property type="entry name" value="PglD_N"/>
</dbReference>
<evidence type="ECO:0000256" key="3">
    <source>
        <dbReference type="ARBA" id="ARBA00023315"/>
    </source>
</evidence>
<dbReference type="Gene3D" id="3.40.50.20">
    <property type="match status" value="1"/>
</dbReference>
<comment type="caution">
    <text evidence="8">The sequence shown here is derived from an EMBL/GenBank/DDBJ whole genome shotgun (WGS) entry which is preliminary data.</text>
</comment>
<dbReference type="Pfam" id="PF17836">
    <property type="entry name" value="PglD_N"/>
    <property type="match status" value="1"/>
</dbReference>
<keyword evidence="2" id="KW-0677">Repeat</keyword>
<evidence type="ECO:0000256" key="2">
    <source>
        <dbReference type="ARBA" id="ARBA00022737"/>
    </source>
</evidence>
<evidence type="ECO:0000259" key="6">
    <source>
        <dbReference type="Pfam" id="PF17836"/>
    </source>
</evidence>
<dbReference type="STRING" id="1333998.M2A_2655"/>
<keyword evidence="8" id="KW-0808">Transferase</keyword>
<name>A0A081BDN8_9HYPH</name>
<dbReference type="AlphaFoldDB" id="A0A081BDN8"/>
<dbReference type="eggNOG" id="COG0110">
    <property type="taxonomic scope" value="Bacteria"/>
</dbReference>
<feature type="domain" description="Mannose-1-phosphate guanyltransferase C-terminal" evidence="7">
    <location>
        <begin position="87"/>
        <end position="173"/>
    </location>
</feature>
<gene>
    <name evidence="8" type="ORF">M2A_2655</name>
</gene>
<feature type="binding site" evidence="5">
    <location>
        <position position="68"/>
    </location>
    <ligand>
        <name>substrate</name>
    </ligand>
</feature>
<dbReference type="PANTHER" id="PTHR43300">
    <property type="entry name" value="ACETYLTRANSFERASE"/>
    <property type="match status" value="1"/>
</dbReference>
<evidence type="ECO:0000313" key="9">
    <source>
        <dbReference type="Proteomes" id="UP000028702"/>
    </source>
</evidence>
<evidence type="ECO:0000256" key="4">
    <source>
        <dbReference type="PIRSR" id="PIRSR620019-1"/>
    </source>
</evidence>
<dbReference type="CDD" id="cd03360">
    <property type="entry name" value="LbH_AT_putative"/>
    <property type="match status" value="1"/>
</dbReference>
<proteinExistence type="inferred from homology"/>
<sequence length="203" mass="20783">MTSMDRIAVIGAGGHAKVLVAAWLEAGGQVEVILDRDPARIGEDFFGHRIMPQSNDALKDLAAVLAIGDNKTRAQLSGHLRPASWQTVIHPRAWVHGSAKIGAGTLICAGAVVQPDATIGEHAIINTGAIIEHDCRIGAFAHIGPSACLGGDVEAGDGAFVGLGAKVLPRKRLGDWAVVGGGACVTKDVAEKETVVGVPAAAI</sequence>
<evidence type="ECO:0000256" key="1">
    <source>
        <dbReference type="ARBA" id="ARBA00007274"/>
    </source>
</evidence>
<dbReference type="InterPro" id="IPR011004">
    <property type="entry name" value="Trimer_LpxA-like_sf"/>
</dbReference>
<organism evidence="8 9">
    <name type="scientific">Tepidicaulis marinus</name>
    <dbReference type="NCBI Taxonomy" id="1333998"/>
    <lineage>
        <taxon>Bacteria</taxon>
        <taxon>Pseudomonadati</taxon>
        <taxon>Pseudomonadota</taxon>
        <taxon>Alphaproteobacteria</taxon>
        <taxon>Hyphomicrobiales</taxon>
        <taxon>Parvibaculaceae</taxon>
        <taxon>Tepidicaulis</taxon>
    </lineage>
</organism>
<dbReference type="GO" id="GO:0016740">
    <property type="term" value="F:transferase activity"/>
    <property type="evidence" value="ECO:0007669"/>
    <property type="project" value="UniProtKB-KW"/>
</dbReference>
<reference evidence="8 9" key="1">
    <citation type="submission" date="2014-07" db="EMBL/GenBank/DDBJ databases">
        <title>Tepidicaulis marinum gen. nov., sp. nov., a novel marine bacterium denitrifying nitrate to nitrous oxide strictly under microaerobic conditions.</title>
        <authorList>
            <person name="Takeuchi M."/>
            <person name="Yamagishi T."/>
            <person name="Kamagata Y."/>
            <person name="Oshima K."/>
            <person name="Hattori M."/>
            <person name="Katayama T."/>
            <person name="Hanada S."/>
            <person name="Tamaki H."/>
            <person name="Marumo K."/>
            <person name="Maeda H."/>
            <person name="Nedachi M."/>
            <person name="Iwasaki W."/>
            <person name="Suwa Y."/>
            <person name="Sakata S."/>
        </authorList>
    </citation>
    <scope>NUCLEOTIDE SEQUENCE [LARGE SCALE GENOMIC DNA]</scope>
    <source>
        <strain evidence="8 9">MA2</strain>
    </source>
</reference>
<evidence type="ECO:0000259" key="7">
    <source>
        <dbReference type="Pfam" id="PF25087"/>
    </source>
</evidence>
<feature type="active site" description="Proton acceptor" evidence="4">
    <location>
        <position position="133"/>
    </location>
</feature>
<keyword evidence="3" id="KW-0012">Acyltransferase</keyword>
<accession>A0A081BDN8</accession>
<feature type="site" description="Increases basicity of active site His" evidence="4">
    <location>
        <position position="134"/>
    </location>
</feature>
<protein>
    <submittedName>
        <fullName evidence="8">Acetyltransferase with multiple hexapeptide repeat domains</fullName>
    </submittedName>
</protein>
<dbReference type="Proteomes" id="UP000028702">
    <property type="component" value="Unassembled WGS sequence"/>
</dbReference>
<comment type="similarity">
    <text evidence="1">Belongs to the transferase hexapeptide repeat family.</text>
</comment>
<dbReference type="EMBL" id="BBIO01000015">
    <property type="protein sequence ID" value="GAK46156.1"/>
    <property type="molecule type" value="Genomic_DNA"/>
</dbReference>
<dbReference type="Gene3D" id="2.160.10.10">
    <property type="entry name" value="Hexapeptide repeat proteins"/>
    <property type="match status" value="1"/>
</dbReference>
<dbReference type="NCBIfam" id="TIGR03570">
    <property type="entry name" value="NeuD_NnaD"/>
    <property type="match status" value="1"/>
</dbReference>
<feature type="binding site" evidence="5">
    <location>
        <position position="142"/>
    </location>
    <ligand>
        <name>acetyl-CoA</name>
        <dbReference type="ChEBI" id="CHEBI:57288"/>
    </ligand>
</feature>
<dbReference type="InterPro" id="IPR020019">
    <property type="entry name" value="AcTrfase_PglD-like"/>
</dbReference>
<keyword evidence="9" id="KW-1185">Reference proteome</keyword>